<name>M2TAP9_COCH5</name>
<dbReference type="AlphaFoldDB" id="M2TAP9"/>
<gene>
    <name evidence="1" type="ORF">COCHEDRAFT_1027207</name>
</gene>
<reference evidence="2" key="2">
    <citation type="journal article" date="2013" name="PLoS Genet.">
        <title>Comparative genome structure, secondary metabolite, and effector coding capacity across Cochliobolus pathogens.</title>
        <authorList>
            <person name="Condon B.J."/>
            <person name="Leng Y."/>
            <person name="Wu D."/>
            <person name="Bushley K.E."/>
            <person name="Ohm R.A."/>
            <person name="Otillar R."/>
            <person name="Martin J."/>
            <person name="Schackwitz W."/>
            <person name="Grimwood J."/>
            <person name="MohdZainudin N."/>
            <person name="Xue C."/>
            <person name="Wang R."/>
            <person name="Manning V.A."/>
            <person name="Dhillon B."/>
            <person name="Tu Z.J."/>
            <person name="Steffenson B.J."/>
            <person name="Salamov A."/>
            <person name="Sun H."/>
            <person name="Lowry S."/>
            <person name="LaButti K."/>
            <person name="Han J."/>
            <person name="Copeland A."/>
            <person name="Lindquist E."/>
            <person name="Barry K."/>
            <person name="Schmutz J."/>
            <person name="Baker S.E."/>
            <person name="Ciuffetti L.M."/>
            <person name="Grigoriev I.V."/>
            <person name="Zhong S."/>
            <person name="Turgeon B.G."/>
        </authorList>
    </citation>
    <scope>NUCLEOTIDE SEQUENCE [LARGE SCALE GENOMIC DNA]</scope>
    <source>
        <strain evidence="2">C5 / ATCC 48332 / race O</strain>
    </source>
</reference>
<accession>M2TAP9</accession>
<dbReference type="OrthoDB" id="3641472at2759"/>
<dbReference type="EMBL" id="KB445571">
    <property type="protein sequence ID" value="EMD94645.1"/>
    <property type="molecule type" value="Genomic_DNA"/>
</dbReference>
<evidence type="ECO:0000313" key="1">
    <source>
        <dbReference type="EMBL" id="EMD94645.1"/>
    </source>
</evidence>
<reference evidence="1 2" key="1">
    <citation type="journal article" date="2012" name="PLoS Pathog.">
        <title>Diverse lifestyles and strategies of plant pathogenesis encoded in the genomes of eighteen Dothideomycetes fungi.</title>
        <authorList>
            <person name="Ohm R.A."/>
            <person name="Feau N."/>
            <person name="Henrissat B."/>
            <person name="Schoch C.L."/>
            <person name="Horwitz B.A."/>
            <person name="Barry K.W."/>
            <person name="Condon B.J."/>
            <person name="Copeland A.C."/>
            <person name="Dhillon B."/>
            <person name="Glaser F."/>
            <person name="Hesse C.N."/>
            <person name="Kosti I."/>
            <person name="LaButti K."/>
            <person name="Lindquist E.A."/>
            <person name="Lucas S."/>
            <person name="Salamov A.A."/>
            <person name="Bradshaw R.E."/>
            <person name="Ciuffetti L."/>
            <person name="Hamelin R.C."/>
            <person name="Kema G.H.J."/>
            <person name="Lawrence C."/>
            <person name="Scott J.A."/>
            <person name="Spatafora J.W."/>
            <person name="Turgeon B.G."/>
            <person name="de Wit P.J.G.M."/>
            <person name="Zhong S."/>
            <person name="Goodwin S.B."/>
            <person name="Grigoriev I.V."/>
        </authorList>
    </citation>
    <scope>NUCLEOTIDE SEQUENCE [LARGE SCALE GENOMIC DNA]</scope>
    <source>
        <strain evidence="2">C5 / ATCC 48332 / race O</strain>
    </source>
</reference>
<dbReference type="HOGENOM" id="CLU_891390_0_0_1"/>
<keyword evidence="2" id="KW-1185">Reference proteome</keyword>
<sequence>MPVYASIGATARPREGGLDNTLNPVASNGRARGQAICEQYNYGGRSHPFAHHFAQYLQHQQSQEPLQPSQSYFSASTFIAIMQFSLIRNLTLAVLAGSAVALPAITQDAGSLANVEATQTDVEVSQSTVLSLEIQYRLEKLSSKQAPVMLEKRIIPAIALLQVIGGKLFAGVMSAAIERAKDALAPSADDWKNFDEARTAFMQDHIPDLYNNRVSGTKGVICMNGPYSTSPGAVFEGPATEKFSWDIYHTTCKLVILMLPQKATLVSRFIQAPLLTRVTVDGSIGVRKAVLSTAIPSAVKKALSRSQLLSQA</sequence>
<dbReference type="Proteomes" id="UP000016936">
    <property type="component" value="Unassembled WGS sequence"/>
</dbReference>
<proteinExistence type="predicted"/>
<evidence type="ECO:0000313" key="2">
    <source>
        <dbReference type="Proteomes" id="UP000016936"/>
    </source>
</evidence>
<organism evidence="1 2">
    <name type="scientific">Cochliobolus heterostrophus (strain C5 / ATCC 48332 / race O)</name>
    <name type="common">Southern corn leaf blight fungus</name>
    <name type="synonym">Bipolaris maydis</name>
    <dbReference type="NCBI Taxonomy" id="701091"/>
    <lineage>
        <taxon>Eukaryota</taxon>
        <taxon>Fungi</taxon>
        <taxon>Dikarya</taxon>
        <taxon>Ascomycota</taxon>
        <taxon>Pezizomycotina</taxon>
        <taxon>Dothideomycetes</taxon>
        <taxon>Pleosporomycetidae</taxon>
        <taxon>Pleosporales</taxon>
        <taxon>Pleosporineae</taxon>
        <taxon>Pleosporaceae</taxon>
        <taxon>Bipolaris</taxon>
    </lineage>
</organism>
<protein>
    <submittedName>
        <fullName evidence="1">Uncharacterized protein</fullName>
    </submittedName>
</protein>